<name>A0A919Q4V0_9MICO</name>
<evidence type="ECO:0000313" key="5">
    <source>
        <dbReference type="Proteomes" id="UP000652354"/>
    </source>
</evidence>
<protein>
    <submittedName>
        <fullName evidence="4">TetR family transcriptional regulator</fullName>
    </submittedName>
</protein>
<gene>
    <name evidence="4" type="ORF">Dac01nite_12850</name>
</gene>
<dbReference type="AlphaFoldDB" id="A0A919Q4V0"/>
<dbReference type="InterPro" id="IPR036271">
    <property type="entry name" value="Tet_transcr_reg_TetR-rel_C_sf"/>
</dbReference>
<feature type="DNA-binding region" description="H-T-H motif" evidence="2">
    <location>
        <begin position="44"/>
        <end position="63"/>
    </location>
</feature>
<dbReference type="PANTHER" id="PTHR30055">
    <property type="entry name" value="HTH-TYPE TRANSCRIPTIONAL REGULATOR RUTR"/>
    <property type="match status" value="1"/>
</dbReference>
<dbReference type="PANTHER" id="PTHR30055:SF160">
    <property type="entry name" value="TRANSCRIPTIONAL REGULATORY PROTEIN (PROBABLY ASNC-FAMILY)-RELATED"/>
    <property type="match status" value="1"/>
</dbReference>
<evidence type="ECO:0000313" key="4">
    <source>
        <dbReference type="EMBL" id="GIG54533.1"/>
    </source>
</evidence>
<keyword evidence="5" id="KW-1185">Reference proteome</keyword>
<dbReference type="GO" id="GO:0000976">
    <property type="term" value="F:transcription cis-regulatory region binding"/>
    <property type="evidence" value="ECO:0007669"/>
    <property type="project" value="TreeGrafter"/>
</dbReference>
<accession>A0A919Q4V0</accession>
<dbReference type="GO" id="GO:0003700">
    <property type="term" value="F:DNA-binding transcription factor activity"/>
    <property type="evidence" value="ECO:0007669"/>
    <property type="project" value="TreeGrafter"/>
</dbReference>
<dbReference type="InterPro" id="IPR050109">
    <property type="entry name" value="HTH-type_TetR-like_transc_reg"/>
</dbReference>
<dbReference type="Gene3D" id="1.10.357.10">
    <property type="entry name" value="Tetracycline Repressor, domain 2"/>
    <property type="match status" value="1"/>
</dbReference>
<reference evidence="4" key="1">
    <citation type="submission" date="2021-01" db="EMBL/GenBank/DDBJ databases">
        <title>Whole genome shotgun sequence of Demequina activiva NBRC 110675.</title>
        <authorList>
            <person name="Komaki H."/>
            <person name="Tamura T."/>
        </authorList>
    </citation>
    <scope>NUCLEOTIDE SEQUENCE</scope>
    <source>
        <strain evidence="4">NBRC 110675</strain>
    </source>
</reference>
<organism evidence="4 5">
    <name type="scientific">Demequina activiva</name>
    <dbReference type="NCBI Taxonomy" id="1582364"/>
    <lineage>
        <taxon>Bacteria</taxon>
        <taxon>Bacillati</taxon>
        <taxon>Actinomycetota</taxon>
        <taxon>Actinomycetes</taxon>
        <taxon>Micrococcales</taxon>
        <taxon>Demequinaceae</taxon>
        <taxon>Demequina</taxon>
    </lineage>
</organism>
<dbReference type="Proteomes" id="UP000652354">
    <property type="component" value="Unassembled WGS sequence"/>
</dbReference>
<dbReference type="SUPFAM" id="SSF48498">
    <property type="entry name" value="Tetracyclin repressor-like, C-terminal domain"/>
    <property type="match status" value="1"/>
</dbReference>
<dbReference type="EMBL" id="BONR01000002">
    <property type="protein sequence ID" value="GIG54533.1"/>
    <property type="molecule type" value="Genomic_DNA"/>
</dbReference>
<dbReference type="InterPro" id="IPR045823">
    <property type="entry name" value="TetR_C_32"/>
</dbReference>
<comment type="caution">
    <text evidence="4">The sequence shown here is derived from an EMBL/GenBank/DDBJ whole genome shotgun (WGS) entry which is preliminary data.</text>
</comment>
<evidence type="ECO:0000256" key="2">
    <source>
        <dbReference type="PROSITE-ProRule" id="PRU00335"/>
    </source>
</evidence>
<dbReference type="InterPro" id="IPR009057">
    <property type="entry name" value="Homeodomain-like_sf"/>
</dbReference>
<feature type="domain" description="HTH tetR-type" evidence="3">
    <location>
        <begin position="22"/>
        <end position="81"/>
    </location>
</feature>
<dbReference type="Pfam" id="PF19344">
    <property type="entry name" value="TetR_C_32"/>
    <property type="match status" value="1"/>
</dbReference>
<evidence type="ECO:0000256" key="1">
    <source>
        <dbReference type="ARBA" id="ARBA00023125"/>
    </source>
</evidence>
<keyword evidence="1 2" id="KW-0238">DNA-binding</keyword>
<evidence type="ECO:0000259" key="3">
    <source>
        <dbReference type="PROSITE" id="PS50977"/>
    </source>
</evidence>
<dbReference type="PROSITE" id="PS50977">
    <property type="entry name" value="HTH_TETR_2"/>
    <property type="match status" value="1"/>
</dbReference>
<sequence length="217" mass="23336">MSGNVATMTTDGRDARWEQHRADRRRELVSHALRAIRVHGAQVGMDAIAARAGTSKTVIYRHFGDREGLYDAVVESVHSYIHEGLAAAFRLSDPADLGRLTADLADAYLELVERDPEIYRFVMTPPPQGADAVVDPVRGLPGVIGEEISAAIAHSLTERGLDASAAPTWGHGLVGFIKATADHWMASSPRPPREDVVAHIADFFAPARVGAPAPAPH</sequence>
<proteinExistence type="predicted"/>
<dbReference type="SUPFAM" id="SSF46689">
    <property type="entry name" value="Homeodomain-like"/>
    <property type="match status" value="1"/>
</dbReference>
<dbReference type="InterPro" id="IPR001647">
    <property type="entry name" value="HTH_TetR"/>
</dbReference>
<dbReference type="Pfam" id="PF00440">
    <property type="entry name" value="TetR_N"/>
    <property type="match status" value="1"/>
</dbReference>